<sequence>MTSRRRGSEAPSVQGMFVERARSYACNSGLSVAELVQASTIEQDRLLNIFEGKAPDITLREIAGISLALGVSLEILLA</sequence>
<proteinExistence type="predicted"/>
<geneLocation type="plasmid" evidence="1">
    <name>unnamed4</name>
</geneLocation>
<organism evidence="1 2">
    <name type="scientific">Sphingobium yanoikuyae</name>
    <name type="common">Sphingomonas yanoikuyae</name>
    <dbReference type="NCBI Taxonomy" id="13690"/>
    <lineage>
        <taxon>Bacteria</taxon>
        <taxon>Pseudomonadati</taxon>
        <taxon>Pseudomonadota</taxon>
        <taxon>Alphaproteobacteria</taxon>
        <taxon>Sphingomonadales</taxon>
        <taxon>Sphingomonadaceae</taxon>
        <taxon>Sphingobium</taxon>
    </lineage>
</organism>
<dbReference type="RefSeq" id="WP_159368315.1">
    <property type="nucleotide sequence ID" value="NZ_CP047222.1"/>
</dbReference>
<keyword evidence="1" id="KW-0614">Plasmid</keyword>
<accession>A0A6P1GRD1</accession>
<dbReference type="Proteomes" id="UP000464086">
    <property type="component" value="Plasmid unnamed4"/>
</dbReference>
<name>A0A6P1GRD1_SPHYA</name>
<dbReference type="InterPro" id="IPR010982">
    <property type="entry name" value="Lambda_DNA-bd_dom_sf"/>
</dbReference>
<protein>
    <recommendedName>
        <fullName evidence="3">HTH cro/C1-type domain-containing protein</fullName>
    </recommendedName>
</protein>
<dbReference type="GO" id="GO:0003677">
    <property type="term" value="F:DNA binding"/>
    <property type="evidence" value="ECO:0007669"/>
    <property type="project" value="InterPro"/>
</dbReference>
<dbReference type="EMBL" id="CP047222">
    <property type="protein sequence ID" value="QHD70833.1"/>
    <property type="molecule type" value="Genomic_DNA"/>
</dbReference>
<evidence type="ECO:0008006" key="3">
    <source>
        <dbReference type="Google" id="ProtNLM"/>
    </source>
</evidence>
<evidence type="ECO:0000313" key="2">
    <source>
        <dbReference type="Proteomes" id="UP000464086"/>
    </source>
</evidence>
<reference evidence="1 2" key="1">
    <citation type="submission" date="2019-12" db="EMBL/GenBank/DDBJ databases">
        <title>Functional and genomic insights into the Sphingobium yanoikuyae YC-JY1, a bacterium efficiently degrading bisphenol A.</title>
        <authorList>
            <person name="Jia Y."/>
            <person name="Li X."/>
            <person name="Wang J."/>
            <person name="Eltoukhy A."/>
            <person name="Lamraoui I."/>
            <person name="Yan Y."/>
        </authorList>
    </citation>
    <scope>NUCLEOTIDE SEQUENCE [LARGE SCALE GENOMIC DNA]</scope>
    <source>
        <strain evidence="1 2">YC-JY1</strain>
        <plasmid evidence="1 2">unnamed4</plasmid>
    </source>
</reference>
<dbReference type="Gene3D" id="1.10.260.40">
    <property type="entry name" value="lambda repressor-like DNA-binding domains"/>
    <property type="match status" value="1"/>
</dbReference>
<gene>
    <name evidence="1" type="ORF">GS397_27415</name>
</gene>
<dbReference type="AlphaFoldDB" id="A0A6P1GRD1"/>
<evidence type="ECO:0000313" key="1">
    <source>
        <dbReference type="EMBL" id="QHD70833.1"/>
    </source>
</evidence>
<dbReference type="SUPFAM" id="SSF47413">
    <property type="entry name" value="lambda repressor-like DNA-binding domains"/>
    <property type="match status" value="1"/>
</dbReference>